<dbReference type="InterPro" id="IPR018392">
    <property type="entry name" value="LysM"/>
</dbReference>
<evidence type="ECO:0000259" key="1">
    <source>
        <dbReference type="PROSITE" id="PS51782"/>
    </source>
</evidence>
<dbReference type="CDD" id="cd00118">
    <property type="entry name" value="LysM"/>
    <property type="match status" value="1"/>
</dbReference>
<accession>A0ABV3ZAE6</accession>
<keyword evidence="3" id="KW-1185">Reference proteome</keyword>
<reference evidence="2 3" key="1">
    <citation type="submission" date="2023-07" db="EMBL/GenBank/DDBJ databases">
        <authorList>
            <person name="Lian W.-H."/>
        </authorList>
    </citation>
    <scope>NUCLEOTIDE SEQUENCE [LARGE SCALE GENOMIC DNA]</scope>
    <source>
        <strain evidence="2 3">SYSU DXS3180</strain>
    </source>
</reference>
<gene>
    <name evidence="2" type="ORF">QTN47_05020</name>
</gene>
<protein>
    <recommendedName>
        <fullName evidence="1">LysM domain-containing protein</fullName>
    </recommendedName>
</protein>
<dbReference type="InterPro" id="IPR045361">
    <property type="entry name" value="CIS_tube_prot_N"/>
</dbReference>
<evidence type="ECO:0000313" key="3">
    <source>
        <dbReference type="Proteomes" id="UP001560573"/>
    </source>
</evidence>
<sequence>MALVKLKLQSFESPVCSGNPLKTIYAVVNPENYSKDFAINYGKPKVQANSAQTLFFSDIGDDTLTLNKLIIDGTGVIPLEGADDVDDYIQMLEAVVYKYNGNMHSPPYVKITWGNLIFKGVCTSFKTNYQLFRPDGKALRATVDIVFKSTVDPKTKAQQANNKSADLTHVRTVKGGDTLPLMTYRIYGDSSFYLEVAKANGLDNIHAIKPGDQIYFPPLKK</sequence>
<dbReference type="Pfam" id="PF19266">
    <property type="entry name" value="CIS_tube"/>
    <property type="match status" value="1"/>
</dbReference>
<dbReference type="Proteomes" id="UP001560573">
    <property type="component" value="Unassembled WGS sequence"/>
</dbReference>
<dbReference type="EMBL" id="JAULBC010000001">
    <property type="protein sequence ID" value="MEX6686842.1"/>
    <property type="molecule type" value="Genomic_DNA"/>
</dbReference>
<evidence type="ECO:0000313" key="2">
    <source>
        <dbReference type="EMBL" id="MEX6686842.1"/>
    </source>
</evidence>
<organism evidence="2 3">
    <name type="scientific">Danxiaibacter flavus</name>
    <dbReference type="NCBI Taxonomy" id="3049108"/>
    <lineage>
        <taxon>Bacteria</taxon>
        <taxon>Pseudomonadati</taxon>
        <taxon>Bacteroidota</taxon>
        <taxon>Chitinophagia</taxon>
        <taxon>Chitinophagales</taxon>
        <taxon>Chitinophagaceae</taxon>
        <taxon>Danxiaibacter</taxon>
    </lineage>
</organism>
<dbReference type="RefSeq" id="WP_369328239.1">
    <property type="nucleotide sequence ID" value="NZ_JAULBC010000001.1"/>
</dbReference>
<dbReference type="PROSITE" id="PS51782">
    <property type="entry name" value="LYSM"/>
    <property type="match status" value="1"/>
</dbReference>
<name>A0ABV3ZAE6_9BACT</name>
<comment type="caution">
    <text evidence="2">The sequence shown here is derived from an EMBL/GenBank/DDBJ whole genome shotgun (WGS) entry which is preliminary data.</text>
</comment>
<proteinExistence type="predicted"/>
<feature type="domain" description="LysM" evidence="1">
    <location>
        <begin position="169"/>
        <end position="216"/>
    </location>
</feature>